<evidence type="ECO:0000313" key="3">
    <source>
        <dbReference type="Proteomes" id="UP000229681"/>
    </source>
</evidence>
<dbReference type="Proteomes" id="UP000229681">
    <property type="component" value="Unassembled WGS sequence"/>
</dbReference>
<dbReference type="InterPro" id="IPR016040">
    <property type="entry name" value="NAD(P)-bd_dom"/>
</dbReference>
<reference evidence="2 3" key="1">
    <citation type="submission" date="2017-11" db="EMBL/GenBank/DDBJ databases">
        <title>Evolution of Phototrophy in the Chloroflexi Phylum Driven by Horizontal Gene Transfer.</title>
        <authorList>
            <person name="Ward L.M."/>
            <person name="Hemp J."/>
            <person name="Shih P.M."/>
            <person name="Mcglynn S.E."/>
            <person name="Fischer W."/>
        </authorList>
    </citation>
    <scope>NUCLEOTIDE SEQUENCE [LARGE SCALE GENOMIC DNA]</scope>
    <source>
        <strain evidence="2">JP3_13</strain>
    </source>
</reference>
<comment type="caution">
    <text evidence="2">The sequence shown here is derived from an EMBL/GenBank/DDBJ whole genome shotgun (WGS) entry which is preliminary data.</text>
</comment>
<dbReference type="GO" id="GO:0044877">
    <property type="term" value="F:protein-containing complex binding"/>
    <property type="evidence" value="ECO:0007669"/>
    <property type="project" value="TreeGrafter"/>
</dbReference>
<evidence type="ECO:0000259" key="1">
    <source>
        <dbReference type="Pfam" id="PF13460"/>
    </source>
</evidence>
<accession>A0A2M8PFT2</accession>
<dbReference type="SUPFAM" id="SSF51735">
    <property type="entry name" value="NAD(P)-binding Rossmann-fold domains"/>
    <property type="match status" value="1"/>
</dbReference>
<dbReference type="Pfam" id="PF13460">
    <property type="entry name" value="NAD_binding_10"/>
    <property type="match status" value="1"/>
</dbReference>
<sequence length="361" mass="40404">MISVTRIFKAPVVILSLSALECLSLESIRTSGYNAWRAFKMRRKAMIVVTGGSGFVGKALITRLAQQGEPVRVLSASGKKAFAGLGQSVEVVQGNLYDAESLYRAMIGAHTVFHLASAQWWGKKRDLERIDIRGTQNVIAAGRSARIGRLVVLSHLGAASASAFTLLRVKGQVEEMVRTSGLAYTIFRSGIVFGQGDTFVNGIAQLLRANPFIFLQPAQGESLLHPLYIGDLIEALVRSMEHLDTVDQTLSIGGPEYMTFNEMVRTIMRVTKARRLIVPVPPWTLRAFANLLSRFFPYFPLTSQWLDLLAANRTAPMGALYDLFEMQPRRFEDTILTYMRGRPYRIELLRTLLRRRPRRIA</sequence>
<dbReference type="AlphaFoldDB" id="A0A2M8PFT2"/>
<feature type="domain" description="NAD(P)-binding" evidence="1">
    <location>
        <begin position="51"/>
        <end position="191"/>
    </location>
</feature>
<evidence type="ECO:0000313" key="2">
    <source>
        <dbReference type="EMBL" id="PJF36403.1"/>
    </source>
</evidence>
<protein>
    <recommendedName>
        <fullName evidence="1">NAD(P)-binding domain-containing protein</fullName>
    </recommendedName>
</protein>
<dbReference type="Gene3D" id="3.40.50.720">
    <property type="entry name" value="NAD(P)-binding Rossmann-like Domain"/>
    <property type="match status" value="1"/>
</dbReference>
<dbReference type="PANTHER" id="PTHR12126:SF11">
    <property type="entry name" value="NADH DEHYDROGENASE [UBIQUINONE] 1 ALPHA SUBCOMPLEX SUBUNIT 9, MITOCHONDRIAL"/>
    <property type="match status" value="1"/>
</dbReference>
<dbReference type="EMBL" id="PGTM01000056">
    <property type="protein sequence ID" value="PJF36403.1"/>
    <property type="molecule type" value="Genomic_DNA"/>
</dbReference>
<dbReference type="InterPro" id="IPR036291">
    <property type="entry name" value="NAD(P)-bd_dom_sf"/>
</dbReference>
<gene>
    <name evidence="2" type="ORF">CUN49_05575</name>
</gene>
<proteinExistence type="predicted"/>
<dbReference type="PANTHER" id="PTHR12126">
    <property type="entry name" value="NADH-UBIQUINONE OXIDOREDUCTASE 39 KDA SUBUNIT-RELATED"/>
    <property type="match status" value="1"/>
</dbReference>
<dbReference type="InterPro" id="IPR051207">
    <property type="entry name" value="ComplexI_NDUFA9_subunit"/>
</dbReference>
<organism evidence="2 3">
    <name type="scientific">Candidatus Thermofonsia Clade 1 bacterium</name>
    <dbReference type="NCBI Taxonomy" id="2364210"/>
    <lineage>
        <taxon>Bacteria</taxon>
        <taxon>Bacillati</taxon>
        <taxon>Chloroflexota</taxon>
        <taxon>Candidatus Thermofontia</taxon>
        <taxon>Candidatus Thermofonsia Clade 1</taxon>
    </lineage>
</organism>
<name>A0A2M8PFT2_9CHLR</name>